<dbReference type="WBParaSite" id="TCNE_0001604201-mRNA-1">
    <property type="protein sequence ID" value="TCNE_0001604201-mRNA-1"/>
    <property type="gene ID" value="TCNE_0001604201"/>
</dbReference>
<dbReference type="AlphaFoldDB" id="A0A183V5M1"/>
<evidence type="ECO:0000313" key="4">
    <source>
        <dbReference type="WBParaSite" id="TCNE_0001604201-mRNA-1"/>
    </source>
</evidence>
<protein>
    <submittedName>
        <fullName evidence="4">DUF1460 domain-containing protein</fullName>
    </submittedName>
</protein>
<feature type="transmembrane region" description="Helical" evidence="1">
    <location>
        <begin position="12"/>
        <end position="29"/>
    </location>
</feature>
<evidence type="ECO:0000313" key="2">
    <source>
        <dbReference type="EMBL" id="VDM47362.1"/>
    </source>
</evidence>
<sequence>MAGLSHRIVFPTRILPLIFVIALATVLLLQSDRMQAHWSSKTEDTSQKSVALVRSAKGPVEYSEVEEIVYKNYGYWIERIEKPFIKLQSHLDCPVVFEQWLTIANTYDPNQQPPKEIAPALLSAFTMNNLSRLEYWYFSDNQNPHAPLEWTENYIEDLIHNANVNKVSTYGIAGGMCYFIAPSSLFYIDSTHAFAPIARDIQQNMAFPRTFDIAVLN</sequence>
<keyword evidence="1" id="KW-0812">Transmembrane</keyword>
<gene>
    <name evidence="2" type="ORF">TCNE_LOCUS16041</name>
</gene>
<keyword evidence="1" id="KW-0472">Membrane</keyword>
<dbReference type="Proteomes" id="UP000050794">
    <property type="component" value="Unassembled WGS sequence"/>
</dbReference>
<evidence type="ECO:0000256" key="1">
    <source>
        <dbReference type="SAM" id="Phobius"/>
    </source>
</evidence>
<accession>A0A183V5M1</accession>
<keyword evidence="3" id="KW-1185">Reference proteome</keyword>
<evidence type="ECO:0000313" key="3">
    <source>
        <dbReference type="Proteomes" id="UP000050794"/>
    </source>
</evidence>
<organism evidence="3 4">
    <name type="scientific">Toxocara canis</name>
    <name type="common">Canine roundworm</name>
    <dbReference type="NCBI Taxonomy" id="6265"/>
    <lineage>
        <taxon>Eukaryota</taxon>
        <taxon>Metazoa</taxon>
        <taxon>Ecdysozoa</taxon>
        <taxon>Nematoda</taxon>
        <taxon>Chromadorea</taxon>
        <taxon>Rhabditida</taxon>
        <taxon>Spirurina</taxon>
        <taxon>Ascaridomorpha</taxon>
        <taxon>Ascaridoidea</taxon>
        <taxon>Toxocaridae</taxon>
        <taxon>Toxocara</taxon>
    </lineage>
</organism>
<reference evidence="2 3" key="2">
    <citation type="submission" date="2018-11" db="EMBL/GenBank/DDBJ databases">
        <authorList>
            <consortium name="Pathogen Informatics"/>
        </authorList>
    </citation>
    <scope>NUCLEOTIDE SEQUENCE [LARGE SCALE GENOMIC DNA]</scope>
</reference>
<dbReference type="EMBL" id="UYWY01023283">
    <property type="protein sequence ID" value="VDM47362.1"/>
    <property type="molecule type" value="Genomic_DNA"/>
</dbReference>
<name>A0A183V5M1_TOXCA</name>
<keyword evidence="1" id="KW-1133">Transmembrane helix</keyword>
<proteinExistence type="predicted"/>
<reference evidence="4" key="1">
    <citation type="submission" date="2016-06" db="UniProtKB">
        <authorList>
            <consortium name="WormBaseParasite"/>
        </authorList>
    </citation>
    <scope>IDENTIFICATION</scope>
</reference>